<dbReference type="GO" id="GO:0035091">
    <property type="term" value="F:phosphatidylinositol binding"/>
    <property type="evidence" value="ECO:0007669"/>
    <property type="project" value="InterPro"/>
</dbReference>
<keyword evidence="3" id="KW-0653">Protein transport</keyword>
<dbReference type="InterPro" id="IPR040842">
    <property type="entry name" value="SNX17/31_FERM"/>
</dbReference>
<gene>
    <name evidence="6" type="primary">Dvir\GJ18286</name>
    <name evidence="6" type="ORF">Dvir_GJ18286</name>
</gene>
<evidence type="ECO:0000259" key="5">
    <source>
        <dbReference type="PROSITE" id="PS50195"/>
    </source>
</evidence>
<dbReference type="CDD" id="cd06885">
    <property type="entry name" value="PX_SNX17_31"/>
    <property type="match status" value="1"/>
</dbReference>
<dbReference type="HOGENOM" id="CLU_041342_0_0_1"/>
<dbReference type="CDD" id="cd13337">
    <property type="entry name" value="FERM-like_C_SNX17"/>
    <property type="match status" value="1"/>
</dbReference>
<sequence>LISRQKAKDVNDAQVKRNEIINAAAAFHNNDTSDSDNYNKMHFSIPDTQEQYADGSGGSPTYTVYNIYINGNYHCCLRYKQLHALHEQLRRRCTDAALPPFPPKRLLPLSNSQLETRRAALEHYLQIIGQDARIARLSYLQQFLQRAQLETALAECTVSREDEQQQLQVEVYSGSAAGSEGGGVQLLVNCHVQQNASALLQCVCRMLQLPVELMQYFCLYLMRKVGSGDGPSSSPDDPPAVLLLRRLMDFESPFITRLHAQPCQLLLRTCYWNARWDAKLLSNSVALNLLYHQTLADVAREWVICTPEMRRQLCSLQMQARPLQYLELVRQLPSYGCLQFGAAQVDYPEVDTTALVTIGNRELSLRTARGTKIYETKFRVTRMRCWRVSAMHNTYESRDQPTQLQLSFEYLMSKQTLRWITITSQQAMLMSVSLQAMVDELLHIDSSISGGSDDEHEASTSRGASESTISTPSSVSSSSCTSTSGISTTTATATTTPPVKFLAQRCKQQHKLTTARTFAAVFFRNDENAASVRNEAFEGIGDDDL</sequence>
<dbReference type="FunFam" id="2.30.29.30:FF:000145">
    <property type="entry name" value="Sorting nexin-17 isoform1"/>
    <property type="match status" value="1"/>
</dbReference>
<dbReference type="FunFam" id="1.20.80.60:FF:000001">
    <property type="entry name" value="Sorting nexin-17 isoform1"/>
    <property type="match status" value="1"/>
</dbReference>
<dbReference type="SMR" id="B4M9B9"/>
<dbReference type="PANTHER" id="PTHR12431">
    <property type="entry name" value="SORTING NEXIN 17 AND 27"/>
    <property type="match status" value="1"/>
</dbReference>
<evidence type="ECO:0000256" key="1">
    <source>
        <dbReference type="ARBA" id="ARBA00010883"/>
    </source>
</evidence>
<evidence type="ECO:0000256" key="3">
    <source>
        <dbReference type="ARBA" id="ARBA00022927"/>
    </source>
</evidence>
<dbReference type="EMBL" id="CH940654">
    <property type="protein sequence ID" value="EDW57795.2"/>
    <property type="molecule type" value="Genomic_DNA"/>
</dbReference>
<evidence type="ECO:0000313" key="6">
    <source>
        <dbReference type="EMBL" id="EDW57795.2"/>
    </source>
</evidence>
<feature type="non-terminal residue" evidence="6">
    <location>
        <position position="1"/>
    </location>
</feature>
<dbReference type="Gene3D" id="3.10.20.90">
    <property type="entry name" value="Phosphatidylinositol 3-kinase Catalytic Subunit, Chain A, domain 1"/>
    <property type="match status" value="1"/>
</dbReference>
<dbReference type="Pfam" id="PF21273">
    <property type="entry name" value="SNX17-27-31_F1_FERM"/>
    <property type="match status" value="1"/>
</dbReference>
<dbReference type="OrthoDB" id="5772781at2759"/>
<dbReference type="eggNOG" id="KOG3784">
    <property type="taxonomic scope" value="Eukaryota"/>
</dbReference>
<feature type="compositionally biased region" description="Low complexity" evidence="4">
    <location>
        <begin position="465"/>
        <end position="491"/>
    </location>
</feature>
<keyword evidence="2" id="KW-0813">Transport</keyword>
<dbReference type="STRING" id="7244.B4M9B9"/>
<dbReference type="PROSITE" id="PS50195">
    <property type="entry name" value="PX"/>
    <property type="match status" value="1"/>
</dbReference>
<dbReference type="AlphaFoldDB" id="B4M9B9"/>
<dbReference type="GO" id="GO:0032456">
    <property type="term" value="P:endocytic recycling"/>
    <property type="evidence" value="ECO:0007669"/>
    <property type="project" value="TreeGrafter"/>
</dbReference>
<dbReference type="InterPro" id="IPR011993">
    <property type="entry name" value="PH-like_dom_sf"/>
</dbReference>
<dbReference type="FunFam" id="3.30.1520.10:FF:000008">
    <property type="entry name" value="Sorting nexin-17 isoform1"/>
    <property type="match status" value="1"/>
</dbReference>
<dbReference type="PANTHER" id="PTHR12431:SF14">
    <property type="entry name" value="LD15323P"/>
    <property type="match status" value="1"/>
</dbReference>
<evidence type="ECO:0000256" key="2">
    <source>
        <dbReference type="ARBA" id="ARBA00022448"/>
    </source>
</evidence>
<dbReference type="InterPro" id="IPR048763">
    <property type="entry name" value="SNX17-31_FERM_F1"/>
</dbReference>
<dbReference type="Gene3D" id="1.20.80.60">
    <property type="match status" value="1"/>
</dbReference>
<dbReference type="InterPro" id="IPR037836">
    <property type="entry name" value="SNX17_FERM-like_dom"/>
</dbReference>
<dbReference type="InParanoid" id="B4M9B9"/>
<proteinExistence type="inferred from homology"/>
<dbReference type="GO" id="GO:0005769">
    <property type="term" value="C:early endosome"/>
    <property type="evidence" value="ECO:0007669"/>
    <property type="project" value="TreeGrafter"/>
</dbReference>
<dbReference type="InterPro" id="IPR001683">
    <property type="entry name" value="PX_dom"/>
</dbReference>
<feature type="domain" description="PX" evidence="5">
    <location>
        <begin position="40"/>
        <end position="151"/>
    </location>
</feature>
<dbReference type="InterPro" id="IPR036871">
    <property type="entry name" value="PX_dom_sf"/>
</dbReference>
<dbReference type="Proteomes" id="UP000008792">
    <property type="component" value="Unassembled WGS sequence"/>
</dbReference>
<keyword evidence="7" id="KW-1185">Reference proteome</keyword>
<dbReference type="KEGG" id="dvi:6634121"/>
<organism evidence="6 7">
    <name type="scientific">Drosophila virilis</name>
    <name type="common">Fruit fly</name>
    <dbReference type="NCBI Taxonomy" id="7244"/>
    <lineage>
        <taxon>Eukaryota</taxon>
        <taxon>Metazoa</taxon>
        <taxon>Ecdysozoa</taxon>
        <taxon>Arthropoda</taxon>
        <taxon>Hexapoda</taxon>
        <taxon>Insecta</taxon>
        <taxon>Pterygota</taxon>
        <taxon>Neoptera</taxon>
        <taxon>Endopterygota</taxon>
        <taxon>Diptera</taxon>
        <taxon>Brachycera</taxon>
        <taxon>Muscomorpha</taxon>
        <taxon>Ephydroidea</taxon>
        <taxon>Drosophilidae</taxon>
        <taxon>Drosophila</taxon>
    </lineage>
</organism>
<dbReference type="FunCoup" id="B4M9B9">
    <property type="interactions" value="691"/>
</dbReference>
<accession>B4M9B9</accession>
<name>B4M9B9_DROVI</name>
<dbReference type="Pfam" id="PF00787">
    <property type="entry name" value="PX"/>
    <property type="match status" value="1"/>
</dbReference>
<dbReference type="SMART" id="SM00312">
    <property type="entry name" value="PX"/>
    <property type="match status" value="1"/>
</dbReference>
<dbReference type="Gene3D" id="3.30.1520.10">
    <property type="entry name" value="Phox-like domain"/>
    <property type="match status" value="1"/>
</dbReference>
<dbReference type="Pfam" id="PF21271">
    <property type="entry name" value="SNX17-31_F2_FERM"/>
    <property type="match status" value="1"/>
</dbReference>
<dbReference type="SUPFAM" id="SSF64268">
    <property type="entry name" value="PX domain"/>
    <property type="match status" value="1"/>
</dbReference>
<reference evidence="6 7" key="1">
    <citation type="journal article" date="2007" name="Nature">
        <title>Evolution of genes and genomes on the Drosophila phylogeny.</title>
        <authorList>
            <consortium name="Drosophila 12 Genomes Consortium"/>
            <person name="Clark A.G."/>
            <person name="Eisen M.B."/>
            <person name="Smith D.R."/>
            <person name="Bergman C.M."/>
            <person name="Oliver B."/>
            <person name="Markow T.A."/>
            <person name="Kaufman T.C."/>
            <person name="Kellis M."/>
            <person name="Gelbart W."/>
            <person name="Iyer V.N."/>
            <person name="Pollard D.A."/>
            <person name="Sackton T.B."/>
            <person name="Larracuente A.M."/>
            <person name="Singh N.D."/>
            <person name="Abad J.P."/>
            <person name="Abt D.N."/>
            <person name="Adryan B."/>
            <person name="Aguade M."/>
            <person name="Akashi H."/>
            <person name="Anderson W.W."/>
            <person name="Aquadro C.F."/>
            <person name="Ardell D.H."/>
            <person name="Arguello R."/>
            <person name="Artieri C.G."/>
            <person name="Barbash D.A."/>
            <person name="Barker D."/>
            <person name="Barsanti P."/>
            <person name="Batterham P."/>
            <person name="Batzoglou S."/>
            <person name="Begun D."/>
            <person name="Bhutkar A."/>
            <person name="Blanco E."/>
            <person name="Bosak S.A."/>
            <person name="Bradley R.K."/>
            <person name="Brand A.D."/>
            <person name="Brent M.R."/>
            <person name="Brooks A.N."/>
            <person name="Brown R.H."/>
            <person name="Butlin R.K."/>
            <person name="Caggese C."/>
            <person name="Calvi B.R."/>
            <person name="Bernardo de Carvalho A."/>
            <person name="Caspi A."/>
            <person name="Castrezana S."/>
            <person name="Celniker S.E."/>
            <person name="Chang J.L."/>
            <person name="Chapple C."/>
            <person name="Chatterji S."/>
            <person name="Chinwalla A."/>
            <person name="Civetta A."/>
            <person name="Clifton S.W."/>
            <person name="Comeron J.M."/>
            <person name="Costello J.C."/>
            <person name="Coyne J.A."/>
            <person name="Daub J."/>
            <person name="David R.G."/>
            <person name="Delcher A.L."/>
            <person name="Delehaunty K."/>
            <person name="Do C.B."/>
            <person name="Ebling H."/>
            <person name="Edwards K."/>
            <person name="Eickbush T."/>
            <person name="Evans J.D."/>
            <person name="Filipski A."/>
            <person name="Findeiss S."/>
            <person name="Freyhult E."/>
            <person name="Fulton L."/>
            <person name="Fulton R."/>
            <person name="Garcia A.C."/>
            <person name="Gardiner A."/>
            <person name="Garfield D.A."/>
            <person name="Garvin B.E."/>
            <person name="Gibson G."/>
            <person name="Gilbert D."/>
            <person name="Gnerre S."/>
            <person name="Godfrey J."/>
            <person name="Good R."/>
            <person name="Gotea V."/>
            <person name="Gravely B."/>
            <person name="Greenberg A.J."/>
            <person name="Griffiths-Jones S."/>
            <person name="Gross S."/>
            <person name="Guigo R."/>
            <person name="Gustafson E.A."/>
            <person name="Haerty W."/>
            <person name="Hahn M.W."/>
            <person name="Halligan D.L."/>
            <person name="Halpern A.L."/>
            <person name="Halter G.M."/>
            <person name="Han M.V."/>
            <person name="Heger A."/>
            <person name="Hillier L."/>
            <person name="Hinrichs A.S."/>
            <person name="Holmes I."/>
            <person name="Hoskins R.A."/>
            <person name="Hubisz M.J."/>
            <person name="Hultmark D."/>
            <person name="Huntley M.A."/>
            <person name="Jaffe D.B."/>
            <person name="Jagadeeshan S."/>
            <person name="Jeck W.R."/>
            <person name="Johnson J."/>
            <person name="Jones C.D."/>
            <person name="Jordan W.C."/>
            <person name="Karpen G.H."/>
            <person name="Kataoka E."/>
            <person name="Keightley P.D."/>
            <person name="Kheradpour P."/>
            <person name="Kirkness E.F."/>
            <person name="Koerich L.B."/>
            <person name="Kristiansen K."/>
            <person name="Kudrna D."/>
            <person name="Kulathinal R.J."/>
            <person name="Kumar S."/>
            <person name="Kwok R."/>
            <person name="Lander E."/>
            <person name="Langley C.H."/>
            <person name="Lapoint R."/>
            <person name="Lazzaro B.P."/>
            <person name="Lee S.J."/>
            <person name="Levesque L."/>
            <person name="Li R."/>
            <person name="Lin C.F."/>
            <person name="Lin M.F."/>
            <person name="Lindblad-Toh K."/>
            <person name="Llopart A."/>
            <person name="Long M."/>
            <person name="Low L."/>
            <person name="Lozovsky E."/>
            <person name="Lu J."/>
            <person name="Luo M."/>
            <person name="Machado C.A."/>
            <person name="Makalowski W."/>
            <person name="Marzo M."/>
            <person name="Matsuda M."/>
            <person name="Matzkin L."/>
            <person name="McAllister B."/>
            <person name="McBride C.S."/>
            <person name="McKernan B."/>
            <person name="McKernan K."/>
            <person name="Mendez-Lago M."/>
            <person name="Minx P."/>
            <person name="Mollenhauer M.U."/>
            <person name="Montooth K."/>
            <person name="Mount S.M."/>
            <person name="Mu X."/>
            <person name="Myers E."/>
            <person name="Negre B."/>
            <person name="Newfeld S."/>
            <person name="Nielsen R."/>
            <person name="Noor M.A."/>
            <person name="O'Grady P."/>
            <person name="Pachter L."/>
            <person name="Papaceit M."/>
            <person name="Parisi M.J."/>
            <person name="Parisi M."/>
            <person name="Parts L."/>
            <person name="Pedersen J.S."/>
            <person name="Pesole G."/>
            <person name="Phillippy A.M."/>
            <person name="Ponting C.P."/>
            <person name="Pop M."/>
            <person name="Porcelli D."/>
            <person name="Powell J.R."/>
            <person name="Prohaska S."/>
            <person name="Pruitt K."/>
            <person name="Puig M."/>
            <person name="Quesneville H."/>
            <person name="Ram K.R."/>
            <person name="Rand D."/>
            <person name="Rasmussen M.D."/>
            <person name="Reed L.K."/>
            <person name="Reenan R."/>
            <person name="Reily A."/>
            <person name="Remington K.A."/>
            <person name="Rieger T.T."/>
            <person name="Ritchie M.G."/>
            <person name="Robin C."/>
            <person name="Rogers Y.H."/>
            <person name="Rohde C."/>
            <person name="Rozas J."/>
            <person name="Rubenfield M.J."/>
            <person name="Ruiz A."/>
            <person name="Russo S."/>
            <person name="Salzberg S.L."/>
            <person name="Sanchez-Gracia A."/>
            <person name="Saranga D.J."/>
            <person name="Sato H."/>
            <person name="Schaeffer S.W."/>
            <person name="Schatz M.C."/>
            <person name="Schlenke T."/>
            <person name="Schwartz R."/>
            <person name="Segarra C."/>
            <person name="Singh R.S."/>
            <person name="Sirot L."/>
            <person name="Sirota M."/>
            <person name="Sisneros N.B."/>
            <person name="Smith C.D."/>
            <person name="Smith T.F."/>
            <person name="Spieth J."/>
            <person name="Stage D.E."/>
            <person name="Stark A."/>
            <person name="Stephan W."/>
            <person name="Strausberg R.L."/>
            <person name="Strempel S."/>
            <person name="Sturgill D."/>
            <person name="Sutton G."/>
            <person name="Sutton G.G."/>
            <person name="Tao W."/>
            <person name="Teichmann S."/>
            <person name="Tobari Y.N."/>
            <person name="Tomimura Y."/>
            <person name="Tsolas J.M."/>
            <person name="Valente V.L."/>
            <person name="Venter E."/>
            <person name="Venter J.C."/>
            <person name="Vicario S."/>
            <person name="Vieira F.G."/>
            <person name="Vilella A.J."/>
            <person name="Villasante A."/>
            <person name="Walenz B."/>
            <person name="Wang J."/>
            <person name="Wasserman M."/>
            <person name="Watts T."/>
            <person name="Wilson D."/>
            <person name="Wilson R.K."/>
            <person name="Wing R.A."/>
            <person name="Wolfner M.F."/>
            <person name="Wong A."/>
            <person name="Wong G.K."/>
            <person name="Wu C.I."/>
            <person name="Wu G."/>
            <person name="Yamamoto D."/>
            <person name="Yang H.P."/>
            <person name="Yang S.P."/>
            <person name="Yorke J.A."/>
            <person name="Yoshida K."/>
            <person name="Zdobnov E."/>
            <person name="Zhang P."/>
            <person name="Zhang Y."/>
            <person name="Zimin A.V."/>
            <person name="Baldwin J."/>
            <person name="Abdouelleil A."/>
            <person name="Abdulkadir J."/>
            <person name="Abebe A."/>
            <person name="Abera B."/>
            <person name="Abreu J."/>
            <person name="Acer S.C."/>
            <person name="Aftuck L."/>
            <person name="Alexander A."/>
            <person name="An P."/>
            <person name="Anderson E."/>
            <person name="Anderson S."/>
            <person name="Arachi H."/>
            <person name="Azer M."/>
            <person name="Bachantsang P."/>
            <person name="Barry A."/>
            <person name="Bayul T."/>
            <person name="Berlin A."/>
            <person name="Bessette D."/>
            <person name="Bloom T."/>
            <person name="Blye J."/>
            <person name="Boguslavskiy L."/>
            <person name="Bonnet C."/>
            <person name="Boukhgalter B."/>
            <person name="Bourzgui I."/>
            <person name="Brown A."/>
            <person name="Cahill P."/>
            <person name="Channer S."/>
            <person name="Cheshatsang Y."/>
            <person name="Chuda L."/>
            <person name="Citroen M."/>
            <person name="Collymore A."/>
            <person name="Cooke P."/>
            <person name="Costello M."/>
            <person name="D'Aco K."/>
            <person name="Daza R."/>
            <person name="De Haan G."/>
            <person name="DeGray S."/>
            <person name="DeMaso C."/>
            <person name="Dhargay N."/>
            <person name="Dooley K."/>
            <person name="Dooley E."/>
            <person name="Doricent M."/>
            <person name="Dorje P."/>
            <person name="Dorjee K."/>
            <person name="Dupes A."/>
            <person name="Elong R."/>
            <person name="Falk J."/>
            <person name="Farina A."/>
            <person name="Faro S."/>
            <person name="Ferguson D."/>
            <person name="Fisher S."/>
            <person name="Foley C.D."/>
            <person name="Franke A."/>
            <person name="Friedrich D."/>
            <person name="Gadbois L."/>
            <person name="Gearin G."/>
            <person name="Gearin C.R."/>
            <person name="Giannoukos G."/>
            <person name="Goode T."/>
            <person name="Graham J."/>
            <person name="Grandbois E."/>
            <person name="Grewal S."/>
            <person name="Gyaltsen K."/>
            <person name="Hafez N."/>
            <person name="Hagos B."/>
            <person name="Hall J."/>
            <person name="Henson C."/>
            <person name="Hollinger A."/>
            <person name="Honan T."/>
            <person name="Huard M.D."/>
            <person name="Hughes L."/>
            <person name="Hurhula B."/>
            <person name="Husby M.E."/>
            <person name="Kamat A."/>
            <person name="Kanga B."/>
            <person name="Kashin S."/>
            <person name="Khazanovich D."/>
            <person name="Kisner P."/>
            <person name="Lance K."/>
            <person name="Lara M."/>
            <person name="Lee W."/>
            <person name="Lennon N."/>
            <person name="Letendre F."/>
            <person name="LeVine R."/>
            <person name="Lipovsky A."/>
            <person name="Liu X."/>
            <person name="Liu J."/>
            <person name="Liu S."/>
            <person name="Lokyitsang T."/>
            <person name="Lokyitsang Y."/>
            <person name="Lubonja R."/>
            <person name="Lui A."/>
            <person name="MacDonald P."/>
            <person name="Magnisalis V."/>
            <person name="Maru K."/>
            <person name="Matthews C."/>
            <person name="McCusker W."/>
            <person name="McDonough S."/>
            <person name="Mehta T."/>
            <person name="Meldrim J."/>
            <person name="Meneus L."/>
            <person name="Mihai O."/>
            <person name="Mihalev A."/>
            <person name="Mihova T."/>
            <person name="Mittelman R."/>
            <person name="Mlenga V."/>
            <person name="Montmayeur A."/>
            <person name="Mulrain L."/>
            <person name="Navidi A."/>
            <person name="Naylor J."/>
            <person name="Negash T."/>
            <person name="Nguyen T."/>
            <person name="Nguyen N."/>
            <person name="Nicol R."/>
            <person name="Norbu C."/>
            <person name="Norbu N."/>
            <person name="Novod N."/>
            <person name="O'Neill B."/>
            <person name="Osman S."/>
            <person name="Markiewicz E."/>
            <person name="Oyono O.L."/>
            <person name="Patti C."/>
            <person name="Phunkhang P."/>
            <person name="Pierre F."/>
            <person name="Priest M."/>
            <person name="Raghuraman S."/>
            <person name="Rege F."/>
            <person name="Reyes R."/>
            <person name="Rise C."/>
            <person name="Rogov P."/>
            <person name="Ross K."/>
            <person name="Ryan E."/>
            <person name="Settipalli S."/>
            <person name="Shea T."/>
            <person name="Sherpa N."/>
            <person name="Shi L."/>
            <person name="Shih D."/>
            <person name="Sparrow T."/>
            <person name="Spaulding J."/>
            <person name="Stalker J."/>
            <person name="Stange-Thomann N."/>
            <person name="Stavropoulos S."/>
            <person name="Stone C."/>
            <person name="Strader C."/>
            <person name="Tesfaye S."/>
            <person name="Thomson T."/>
            <person name="Thoulutsang Y."/>
            <person name="Thoulutsang D."/>
            <person name="Topham K."/>
            <person name="Topping I."/>
            <person name="Tsamla T."/>
            <person name="Vassiliev H."/>
            <person name="Vo A."/>
            <person name="Wangchuk T."/>
            <person name="Wangdi T."/>
            <person name="Weiand M."/>
            <person name="Wilkinson J."/>
            <person name="Wilson A."/>
            <person name="Yadav S."/>
            <person name="Young G."/>
            <person name="Yu Q."/>
            <person name="Zembek L."/>
            <person name="Zhong D."/>
            <person name="Zimmer A."/>
            <person name="Zwirko Z."/>
            <person name="Jaffe D.B."/>
            <person name="Alvarez P."/>
            <person name="Brockman W."/>
            <person name="Butler J."/>
            <person name="Chin C."/>
            <person name="Gnerre S."/>
            <person name="Grabherr M."/>
            <person name="Kleber M."/>
            <person name="Mauceli E."/>
            <person name="MacCallum I."/>
        </authorList>
    </citation>
    <scope>NUCLEOTIDE SEQUENCE [LARGE SCALE GENOMIC DNA]</scope>
    <source>
        <strain evidence="7">Tucson 15010-1051.87</strain>
    </source>
</reference>
<protein>
    <recommendedName>
        <fullName evidence="5">PX domain-containing protein</fullName>
    </recommendedName>
</protein>
<dbReference type="SUPFAM" id="SSF47031">
    <property type="entry name" value="Second domain of FERM"/>
    <property type="match status" value="1"/>
</dbReference>
<dbReference type="Gene3D" id="2.30.29.30">
    <property type="entry name" value="Pleckstrin-homology domain (PH domain)/Phosphotyrosine-binding domain (PTB)"/>
    <property type="match status" value="1"/>
</dbReference>
<dbReference type="InterPro" id="IPR035963">
    <property type="entry name" value="FERM_2"/>
</dbReference>
<dbReference type="GO" id="GO:0006886">
    <property type="term" value="P:intracellular protein transport"/>
    <property type="evidence" value="ECO:0007669"/>
    <property type="project" value="TreeGrafter"/>
</dbReference>
<evidence type="ECO:0000313" key="7">
    <source>
        <dbReference type="Proteomes" id="UP000008792"/>
    </source>
</evidence>
<feature type="region of interest" description="Disordered" evidence="4">
    <location>
        <begin position="448"/>
        <end position="491"/>
    </location>
</feature>
<dbReference type="Pfam" id="PF18116">
    <property type="entry name" value="SNX17_FERM_C"/>
    <property type="match status" value="1"/>
</dbReference>
<evidence type="ECO:0000256" key="4">
    <source>
        <dbReference type="SAM" id="MobiDB-lite"/>
    </source>
</evidence>
<comment type="similarity">
    <text evidence="1">Belongs to the sorting nexin family.</text>
</comment>
<dbReference type="InterPro" id="IPR048767">
    <property type="entry name" value="SNX17-31_FERM_F2"/>
</dbReference>